<evidence type="ECO:0000313" key="8">
    <source>
        <dbReference type="EMBL" id="KMZ73874.1"/>
    </source>
</evidence>
<dbReference type="STRING" id="29655.A0A0K9PY65"/>
<feature type="region of interest" description="Disordered" evidence="6">
    <location>
        <begin position="137"/>
        <end position="176"/>
    </location>
</feature>
<keyword evidence="9" id="KW-1185">Reference proteome</keyword>
<dbReference type="Gene3D" id="3.30.40.10">
    <property type="entry name" value="Zinc/RING finger domain, C3HC4 (zinc finger)"/>
    <property type="match status" value="1"/>
</dbReference>
<sequence length="434" mass="48116">MAMAVVNAKREVLKACLTCSICKKLLKDATTISECLHTFCRKCIYDKFTDEELESCPICNIDLGVSPIEKLRPDHSLQDVRAKIFPLRTRKINAPEVPSSISLPTKRKERSLSSLVVNTPRVAIQSSMTGRRTKAAVRKIGASRGLSPSVDDPSVKREYNEDFEDQEEESSSSQERLNKTLRRHVMQKSTSGHTESSNHLSNKEMETYADKSELWKPLNCLVEAANRTKSTKYSSQQVLDAKIEQQNGLDSEFNAHRNTGKEHSSNKHKAKEENNNNATNSVSAKNKKSLGSSRKRAASTKDASSSAQALVDASSVRRERGTGSIWLSLIASSDQEGCMALPQIPSRYLRTKDGNLPASFIQKYLAKKLDLSTESEVDMTCRGQPVVPTLELHKLMDLWLPTCSSQKSQATVGTSAKDFVMIVNYARKSPNASS</sequence>
<feature type="compositionally biased region" description="Acidic residues" evidence="6">
    <location>
        <begin position="161"/>
        <end position="170"/>
    </location>
</feature>
<comment type="subunit">
    <text evidence="4">Interacts with DREB2A.</text>
</comment>
<evidence type="ECO:0000313" key="9">
    <source>
        <dbReference type="Proteomes" id="UP000036987"/>
    </source>
</evidence>
<feature type="compositionally biased region" description="Basic and acidic residues" evidence="6">
    <location>
        <begin position="253"/>
        <end position="274"/>
    </location>
</feature>
<dbReference type="PANTHER" id="PTHR46293:SF1">
    <property type="entry name" value="OS03G0632800 PROTEIN"/>
    <property type="match status" value="1"/>
</dbReference>
<keyword evidence="1" id="KW-0479">Metal-binding</keyword>
<feature type="compositionally biased region" description="Basic residues" evidence="6">
    <location>
        <begin position="285"/>
        <end position="298"/>
    </location>
</feature>
<dbReference type="InterPro" id="IPR017907">
    <property type="entry name" value="Znf_RING_CS"/>
</dbReference>
<dbReference type="PROSITE" id="PS50089">
    <property type="entry name" value="ZF_RING_2"/>
    <property type="match status" value="1"/>
</dbReference>
<proteinExistence type="predicted"/>
<evidence type="ECO:0000256" key="2">
    <source>
        <dbReference type="ARBA" id="ARBA00022771"/>
    </source>
</evidence>
<dbReference type="GO" id="GO:0051865">
    <property type="term" value="P:protein autoubiquitination"/>
    <property type="evidence" value="ECO:0007669"/>
    <property type="project" value="UniProtKB-ARBA"/>
</dbReference>
<feature type="compositionally biased region" description="Low complexity" evidence="6">
    <location>
        <begin position="275"/>
        <end position="284"/>
    </location>
</feature>
<protein>
    <submittedName>
        <fullName evidence="8">Polycomb group RING finger protein 4</fullName>
    </submittedName>
</protein>
<keyword evidence="2 5" id="KW-0863">Zinc-finger</keyword>
<name>A0A0K9PY65_ZOSMR</name>
<comment type="caution">
    <text evidence="8">The sequence shown here is derived from an EMBL/GenBank/DDBJ whole genome shotgun (WGS) entry which is preliminary data.</text>
</comment>
<dbReference type="InterPro" id="IPR013083">
    <property type="entry name" value="Znf_RING/FYVE/PHD"/>
</dbReference>
<evidence type="ECO:0000256" key="5">
    <source>
        <dbReference type="PROSITE-ProRule" id="PRU00175"/>
    </source>
</evidence>
<dbReference type="Proteomes" id="UP000036987">
    <property type="component" value="Unassembled WGS sequence"/>
</dbReference>
<keyword evidence="3" id="KW-0862">Zinc</keyword>
<dbReference type="OMA" id="CNLVEVW"/>
<dbReference type="CDD" id="cd16525">
    <property type="entry name" value="RING-HC_PCGF"/>
    <property type="match status" value="1"/>
</dbReference>
<dbReference type="SUPFAM" id="SSF57850">
    <property type="entry name" value="RING/U-box"/>
    <property type="match status" value="1"/>
</dbReference>
<evidence type="ECO:0000256" key="6">
    <source>
        <dbReference type="SAM" id="MobiDB-lite"/>
    </source>
</evidence>
<dbReference type="PANTHER" id="PTHR46293">
    <property type="entry name" value="E3 UBIQUITIN PROTEIN LIGASE DRIP1"/>
    <property type="match status" value="1"/>
</dbReference>
<dbReference type="OrthoDB" id="1305878at2759"/>
<feature type="domain" description="RING-type" evidence="7">
    <location>
        <begin position="19"/>
        <end position="60"/>
    </location>
</feature>
<reference evidence="9" key="1">
    <citation type="journal article" date="2016" name="Nature">
        <title>The genome of the seagrass Zostera marina reveals angiosperm adaptation to the sea.</title>
        <authorList>
            <person name="Olsen J.L."/>
            <person name="Rouze P."/>
            <person name="Verhelst B."/>
            <person name="Lin Y.-C."/>
            <person name="Bayer T."/>
            <person name="Collen J."/>
            <person name="Dattolo E."/>
            <person name="De Paoli E."/>
            <person name="Dittami S."/>
            <person name="Maumus F."/>
            <person name="Michel G."/>
            <person name="Kersting A."/>
            <person name="Lauritano C."/>
            <person name="Lohaus R."/>
            <person name="Toepel M."/>
            <person name="Tonon T."/>
            <person name="Vanneste K."/>
            <person name="Amirebrahimi M."/>
            <person name="Brakel J."/>
            <person name="Bostroem C."/>
            <person name="Chovatia M."/>
            <person name="Grimwood J."/>
            <person name="Jenkins J.W."/>
            <person name="Jueterbock A."/>
            <person name="Mraz A."/>
            <person name="Stam W.T."/>
            <person name="Tice H."/>
            <person name="Bornberg-Bauer E."/>
            <person name="Green P.J."/>
            <person name="Pearson G.A."/>
            <person name="Procaccini G."/>
            <person name="Duarte C.M."/>
            <person name="Schmutz J."/>
            <person name="Reusch T.B.H."/>
            <person name="Van de Peer Y."/>
        </authorList>
    </citation>
    <scope>NUCLEOTIDE SEQUENCE [LARGE SCALE GENOMIC DNA]</scope>
    <source>
        <strain evidence="9">cv. Finnish</strain>
    </source>
</reference>
<dbReference type="FunFam" id="3.30.40.10:FF:000033">
    <property type="entry name" value="Polycomb group RING finger protein 3"/>
    <property type="match status" value="1"/>
</dbReference>
<evidence type="ECO:0000256" key="3">
    <source>
        <dbReference type="ARBA" id="ARBA00022833"/>
    </source>
</evidence>
<feature type="region of interest" description="Disordered" evidence="6">
    <location>
        <begin position="253"/>
        <end position="315"/>
    </location>
</feature>
<dbReference type="GO" id="GO:0008270">
    <property type="term" value="F:zinc ion binding"/>
    <property type="evidence" value="ECO:0007669"/>
    <property type="project" value="UniProtKB-KW"/>
</dbReference>
<dbReference type="GO" id="GO:0004842">
    <property type="term" value="F:ubiquitin-protein transferase activity"/>
    <property type="evidence" value="ECO:0007669"/>
    <property type="project" value="InterPro"/>
</dbReference>
<dbReference type="PROSITE" id="PS00518">
    <property type="entry name" value="ZF_RING_1"/>
    <property type="match status" value="1"/>
</dbReference>
<evidence type="ECO:0000256" key="4">
    <source>
        <dbReference type="ARBA" id="ARBA00064110"/>
    </source>
</evidence>
<dbReference type="InterPro" id="IPR001841">
    <property type="entry name" value="Znf_RING"/>
</dbReference>
<dbReference type="InterPro" id="IPR044807">
    <property type="entry name" value="DRIP1-like"/>
</dbReference>
<evidence type="ECO:0000259" key="7">
    <source>
        <dbReference type="PROSITE" id="PS50089"/>
    </source>
</evidence>
<evidence type="ECO:0000256" key="1">
    <source>
        <dbReference type="ARBA" id="ARBA00022723"/>
    </source>
</evidence>
<dbReference type="EMBL" id="LFYR01000514">
    <property type="protein sequence ID" value="KMZ73874.1"/>
    <property type="molecule type" value="Genomic_DNA"/>
</dbReference>
<gene>
    <name evidence="8" type="ORF">ZOSMA_13G00780</name>
</gene>
<accession>A0A0K9PY65</accession>
<organism evidence="8 9">
    <name type="scientific">Zostera marina</name>
    <name type="common">Eelgrass</name>
    <dbReference type="NCBI Taxonomy" id="29655"/>
    <lineage>
        <taxon>Eukaryota</taxon>
        <taxon>Viridiplantae</taxon>
        <taxon>Streptophyta</taxon>
        <taxon>Embryophyta</taxon>
        <taxon>Tracheophyta</taxon>
        <taxon>Spermatophyta</taxon>
        <taxon>Magnoliopsida</taxon>
        <taxon>Liliopsida</taxon>
        <taxon>Zosteraceae</taxon>
        <taxon>Zostera</taxon>
    </lineage>
</organism>
<dbReference type="SMART" id="SM00184">
    <property type="entry name" value="RING"/>
    <property type="match status" value="1"/>
</dbReference>
<dbReference type="Pfam" id="PF13923">
    <property type="entry name" value="zf-C3HC4_2"/>
    <property type="match status" value="1"/>
</dbReference>
<dbReference type="AlphaFoldDB" id="A0A0K9PY65"/>